<dbReference type="RefSeq" id="WP_179409636.1">
    <property type="nucleotide sequence ID" value="NZ_JAEMWU010000001.1"/>
</dbReference>
<evidence type="ECO:0000313" key="2">
    <source>
        <dbReference type="Proteomes" id="UP000664385"/>
    </source>
</evidence>
<dbReference type="AlphaFoldDB" id="A0A939IQF1"/>
<evidence type="ECO:0000313" key="1">
    <source>
        <dbReference type="EMBL" id="MBN8204620.1"/>
    </source>
</evidence>
<gene>
    <name evidence="1" type="ORF">JF543_01450</name>
</gene>
<reference evidence="1" key="1">
    <citation type="submission" date="2020-12" db="EMBL/GenBank/DDBJ databases">
        <title>PHA producing bacteria isolated from mangrove.</title>
        <authorList>
            <person name="Zheng W."/>
            <person name="Yu S."/>
            <person name="Huang Y."/>
        </authorList>
    </citation>
    <scope>NUCLEOTIDE SEQUENCE</scope>
    <source>
        <strain evidence="1">GN8-5</strain>
    </source>
</reference>
<protein>
    <submittedName>
        <fullName evidence="1">Uncharacterized protein</fullName>
    </submittedName>
</protein>
<dbReference type="EMBL" id="JAEMWU010000001">
    <property type="protein sequence ID" value="MBN8204620.1"/>
    <property type="molecule type" value="Genomic_DNA"/>
</dbReference>
<comment type="caution">
    <text evidence="1">The sequence shown here is derived from an EMBL/GenBank/DDBJ whole genome shotgun (WGS) entry which is preliminary data.</text>
</comment>
<accession>A0A939IQF1</accession>
<name>A0A939IQF1_9MICO</name>
<proteinExistence type="predicted"/>
<sequence length="88" mass="9710">MYSFLAAEAPASFDLWAVFDALRLLQDAEDQLVAAEGVGTELVAESSWHNEGLAARSLRQALDEMHQQIRGETIAVREQQGVVRAVVR</sequence>
<organism evidence="1 2">
    <name type="scientific">Microbacterium esteraromaticum</name>
    <dbReference type="NCBI Taxonomy" id="57043"/>
    <lineage>
        <taxon>Bacteria</taxon>
        <taxon>Bacillati</taxon>
        <taxon>Actinomycetota</taxon>
        <taxon>Actinomycetes</taxon>
        <taxon>Micrococcales</taxon>
        <taxon>Microbacteriaceae</taxon>
        <taxon>Microbacterium</taxon>
    </lineage>
</organism>
<dbReference type="Proteomes" id="UP000664385">
    <property type="component" value="Unassembled WGS sequence"/>
</dbReference>